<reference evidence="2 3" key="1">
    <citation type="submission" date="2024-11" db="EMBL/GenBank/DDBJ databases">
        <title>A near-complete genome assembly of Cinchona calisaya.</title>
        <authorList>
            <person name="Lian D.C."/>
            <person name="Zhao X.W."/>
            <person name="Wei L."/>
        </authorList>
    </citation>
    <scope>NUCLEOTIDE SEQUENCE [LARGE SCALE GENOMIC DNA]</scope>
    <source>
        <tissue evidence="2">Nenye</tissue>
    </source>
</reference>
<evidence type="ECO:0000256" key="1">
    <source>
        <dbReference type="SAM" id="MobiDB-lite"/>
    </source>
</evidence>
<dbReference type="Proteomes" id="UP001630127">
    <property type="component" value="Unassembled WGS sequence"/>
</dbReference>
<evidence type="ECO:0000313" key="3">
    <source>
        <dbReference type="Proteomes" id="UP001630127"/>
    </source>
</evidence>
<sequence>MEHFQNHEREYSADEYSDFEDNPFDEFTDSPTSGTALDDDDLDSDFDADFELSARKWRKAADCMISSSILGL</sequence>
<organism evidence="2 3">
    <name type="scientific">Cinchona calisaya</name>
    <dbReference type="NCBI Taxonomy" id="153742"/>
    <lineage>
        <taxon>Eukaryota</taxon>
        <taxon>Viridiplantae</taxon>
        <taxon>Streptophyta</taxon>
        <taxon>Embryophyta</taxon>
        <taxon>Tracheophyta</taxon>
        <taxon>Spermatophyta</taxon>
        <taxon>Magnoliopsida</taxon>
        <taxon>eudicotyledons</taxon>
        <taxon>Gunneridae</taxon>
        <taxon>Pentapetalae</taxon>
        <taxon>asterids</taxon>
        <taxon>lamiids</taxon>
        <taxon>Gentianales</taxon>
        <taxon>Rubiaceae</taxon>
        <taxon>Cinchonoideae</taxon>
        <taxon>Cinchoneae</taxon>
        <taxon>Cinchona</taxon>
    </lineage>
</organism>
<feature type="compositionally biased region" description="Basic and acidic residues" evidence="1">
    <location>
        <begin position="1"/>
        <end position="12"/>
    </location>
</feature>
<feature type="compositionally biased region" description="Acidic residues" evidence="1">
    <location>
        <begin position="13"/>
        <end position="28"/>
    </location>
</feature>
<protein>
    <submittedName>
        <fullName evidence="2">Uncharacterized protein</fullName>
    </submittedName>
</protein>
<accession>A0ABD2YCJ1</accession>
<name>A0ABD2YCJ1_9GENT</name>
<evidence type="ECO:0000313" key="2">
    <source>
        <dbReference type="EMBL" id="KAL3504728.1"/>
    </source>
</evidence>
<dbReference type="AlphaFoldDB" id="A0ABD2YCJ1"/>
<feature type="region of interest" description="Disordered" evidence="1">
    <location>
        <begin position="1"/>
        <end position="43"/>
    </location>
</feature>
<keyword evidence="3" id="KW-1185">Reference proteome</keyword>
<comment type="caution">
    <text evidence="2">The sequence shown here is derived from an EMBL/GenBank/DDBJ whole genome shotgun (WGS) entry which is preliminary data.</text>
</comment>
<dbReference type="EMBL" id="JBJUIK010000014">
    <property type="protein sequence ID" value="KAL3504728.1"/>
    <property type="molecule type" value="Genomic_DNA"/>
</dbReference>
<gene>
    <name evidence="2" type="ORF">ACH5RR_034569</name>
</gene>
<proteinExistence type="predicted"/>